<comment type="caution">
    <text evidence="1">The sequence shown here is derived from an EMBL/GenBank/DDBJ whole genome shotgun (WGS) entry which is preliminary data.</text>
</comment>
<reference evidence="2" key="1">
    <citation type="journal article" date="2019" name="Int. J. Syst. Evol. Microbiol.">
        <title>The Global Catalogue of Microorganisms (GCM) 10K type strain sequencing project: providing services to taxonomists for standard genome sequencing and annotation.</title>
        <authorList>
            <consortium name="The Broad Institute Genomics Platform"/>
            <consortium name="The Broad Institute Genome Sequencing Center for Infectious Disease"/>
            <person name="Wu L."/>
            <person name="Ma J."/>
        </authorList>
    </citation>
    <scope>NUCLEOTIDE SEQUENCE [LARGE SCALE GENOMIC DNA]</scope>
    <source>
        <strain evidence="2">NBRC 3266</strain>
    </source>
</reference>
<organism evidence="1 2">
    <name type="scientific">Gluconobacter kondonii</name>
    <dbReference type="NCBI Taxonomy" id="941463"/>
    <lineage>
        <taxon>Bacteria</taxon>
        <taxon>Pseudomonadati</taxon>
        <taxon>Pseudomonadota</taxon>
        <taxon>Alphaproteobacteria</taxon>
        <taxon>Acetobacterales</taxon>
        <taxon>Acetobacteraceae</taxon>
        <taxon>Gluconobacter</taxon>
    </lineage>
</organism>
<accession>A0ABQ5WPJ8</accession>
<dbReference type="EMBL" id="BSNV01000003">
    <property type="protein sequence ID" value="GLQ65224.1"/>
    <property type="molecule type" value="Genomic_DNA"/>
</dbReference>
<name>A0ABQ5WPJ8_9PROT</name>
<keyword evidence="2" id="KW-1185">Reference proteome</keyword>
<sequence length="115" mass="13024">MTNVSERVIVAAIKKVVRLESDGEWRLSLDLTGEPANDLRNFLQAHIESGERSVSGVEGFLSQQISQIVETRIAEKKQNLDDYEQYVVERSGRGCLEQVWPVAQELHRFIIPSAN</sequence>
<evidence type="ECO:0000313" key="2">
    <source>
        <dbReference type="Proteomes" id="UP001156629"/>
    </source>
</evidence>
<gene>
    <name evidence="1" type="ORF">GCM10007870_08080</name>
</gene>
<evidence type="ECO:0000313" key="1">
    <source>
        <dbReference type="EMBL" id="GLQ65224.1"/>
    </source>
</evidence>
<proteinExistence type="predicted"/>
<dbReference type="Proteomes" id="UP001156629">
    <property type="component" value="Unassembled WGS sequence"/>
</dbReference>
<protein>
    <submittedName>
        <fullName evidence="1">Uncharacterized protein</fullName>
    </submittedName>
</protein>